<evidence type="ECO:0000256" key="3">
    <source>
        <dbReference type="ARBA" id="ARBA00022519"/>
    </source>
</evidence>
<evidence type="ECO:0000256" key="1">
    <source>
        <dbReference type="ARBA" id="ARBA00004651"/>
    </source>
</evidence>
<dbReference type="AlphaFoldDB" id="A0A6N2S6Y3"/>
<keyword evidence="4 8" id="KW-0812">Transmembrane</keyword>
<proteinExistence type="inferred from homology"/>
<evidence type="ECO:0000259" key="9">
    <source>
        <dbReference type="Pfam" id="PF12821"/>
    </source>
</evidence>
<feature type="transmembrane region" description="Helical" evidence="8">
    <location>
        <begin position="106"/>
        <end position="129"/>
    </location>
</feature>
<keyword evidence="6 8" id="KW-0472">Membrane</keyword>
<feature type="transmembrane region" description="Helical" evidence="8">
    <location>
        <begin position="36"/>
        <end position="63"/>
    </location>
</feature>
<evidence type="ECO:0000256" key="8">
    <source>
        <dbReference type="SAM" id="Phobius"/>
    </source>
</evidence>
<keyword evidence="2" id="KW-1003">Cell membrane</keyword>
<feature type="domain" description="Threonine/Serine exporter ThrE" evidence="9">
    <location>
        <begin position="4"/>
        <end position="128"/>
    </location>
</feature>
<evidence type="ECO:0000256" key="5">
    <source>
        <dbReference type="ARBA" id="ARBA00022989"/>
    </source>
</evidence>
<dbReference type="GeneID" id="23112970"/>
<evidence type="ECO:0000256" key="4">
    <source>
        <dbReference type="ARBA" id="ARBA00022692"/>
    </source>
</evidence>
<protein>
    <recommendedName>
        <fullName evidence="9">Threonine/Serine exporter ThrE domain-containing protein</fullName>
    </recommendedName>
</protein>
<keyword evidence="3" id="KW-0997">Cell inner membrane</keyword>
<dbReference type="PANTHER" id="PTHR34390:SF1">
    <property type="entry name" value="SUCCINATE TRANSPORTER SUBUNIT YJJB-RELATED"/>
    <property type="match status" value="1"/>
</dbReference>
<accession>A0A6N2S6Y3</accession>
<gene>
    <name evidence="10" type="ORF">CBLFYP116_01033</name>
</gene>
<comment type="subcellular location">
    <subcellularLocation>
        <location evidence="1">Cell membrane</location>
        <topology evidence="1">Multi-pass membrane protein</topology>
    </subcellularLocation>
</comment>
<keyword evidence="5 8" id="KW-1133">Transmembrane helix</keyword>
<dbReference type="InterPro" id="IPR024528">
    <property type="entry name" value="ThrE_2"/>
</dbReference>
<feature type="transmembrane region" description="Helical" evidence="8">
    <location>
        <begin position="75"/>
        <end position="100"/>
    </location>
</feature>
<organism evidence="10">
    <name type="scientific">Enterocloster bolteae</name>
    <dbReference type="NCBI Taxonomy" id="208479"/>
    <lineage>
        <taxon>Bacteria</taxon>
        <taxon>Bacillati</taxon>
        <taxon>Bacillota</taxon>
        <taxon>Clostridia</taxon>
        <taxon>Lachnospirales</taxon>
        <taxon>Lachnospiraceae</taxon>
        <taxon>Enterocloster</taxon>
    </lineage>
</organism>
<dbReference type="Pfam" id="PF12821">
    <property type="entry name" value="ThrE_2"/>
    <property type="match status" value="1"/>
</dbReference>
<evidence type="ECO:0000313" key="10">
    <source>
        <dbReference type="EMBL" id="VYS88639.1"/>
    </source>
</evidence>
<dbReference type="RefSeq" id="WP_002575174.1">
    <property type="nucleotide sequence ID" value="NZ_BAABXO010000001.1"/>
</dbReference>
<name>A0A6N2S6Y3_9FIRM</name>
<dbReference type="GO" id="GO:0015744">
    <property type="term" value="P:succinate transport"/>
    <property type="evidence" value="ECO:0007669"/>
    <property type="project" value="TreeGrafter"/>
</dbReference>
<comment type="similarity">
    <text evidence="7">Belongs to the ThrE exporter (TC 2.A.79) family.</text>
</comment>
<dbReference type="InterPro" id="IPR050539">
    <property type="entry name" value="ThrE_Dicarb/AminoAcid_Exp"/>
</dbReference>
<dbReference type="GO" id="GO:0005886">
    <property type="term" value="C:plasma membrane"/>
    <property type="evidence" value="ECO:0007669"/>
    <property type="project" value="UniProtKB-SubCell"/>
</dbReference>
<dbReference type="PANTHER" id="PTHR34390">
    <property type="entry name" value="UPF0442 PROTEIN YJJB-RELATED"/>
    <property type="match status" value="1"/>
</dbReference>
<evidence type="ECO:0000256" key="7">
    <source>
        <dbReference type="ARBA" id="ARBA00034125"/>
    </source>
</evidence>
<dbReference type="EMBL" id="CACRTF010000009">
    <property type="protein sequence ID" value="VYS88639.1"/>
    <property type="molecule type" value="Genomic_DNA"/>
</dbReference>
<evidence type="ECO:0000256" key="2">
    <source>
        <dbReference type="ARBA" id="ARBA00022475"/>
    </source>
</evidence>
<evidence type="ECO:0000256" key="6">
    <source>
        <dbReference type="ARBA" id="ARBA00023136"/>
    </source>
</evidence>
<sequence length="157" mass="16646">MISQVFAAMMGTIAFSLLFGVPRKYYIWCGLIGGAGWAVYVLASGYVSGAGASFAATVVVIFLSRAAAVGNRCPATIFLISGIFPLVPGAGIYWTVYYLVTEQLGLAVYTGYEAVKAAVAIVLGIVFVFELPQGLFRCMAKAFVKIPSCRPFGEKSS</sequence>
<reference evidence="10" key="1">
    <citation type="submission" date="2019-11" db="EMBL/GenBank/DDBJ databases">
        <authorList>
            <person name="Feng L."/>
        </authorList>
    </citation>
    <scope>NUCLEOTIDE SEQUENCE</scope>
    <source>
        <strain evidence="10">CbolteaeLFYP116</strain>
    </source>
</reference>